<dbReference type="EMBL" id="ML004429">
    <property type="protein sequence ID" value="RKP32744.1"/>
    <property type="molecule type" value="Genomic_DNA"/>
</dbReference>
<keyword evidence="2" id="KW-1185">Reference proteome</keyword>
<sequence length="129" mass="15102">MKLTPLRATPVENGKGHLAMVEFGYVNELDYMLTASWEWLFLIQQAEQRIELSGMLGRRISVDDVRNFNTDWSQNGPGKKYPFMTWLREKFQHEKNIQDSSEERAYSHLDNVTGEVELRPLPSIRSRND</sequence>
<gene>
    <name evidence="1" type="ORF">METBISCDRAFT_21012</name>
</gene>
<dbReference type="AlphaFoldDB" id="A0A4P9ZHV1"/>
<reference evidence="2" key="1">
    <citation type="journal article" date="2018" name="Nat. Microbiol.">
        <title>Leveraging single-cell genomics to expand the fungal tree of life.</title>
        <authorList>
            <person name="Ahrendt S.R."/>
            <person name="Quandt C.A."/>
            <person name="Ciobanu D."/>
            <person name="Clum A."/>
            <person name="Salamov A."/>
            <person name="Andreopoulos B."/>
            <person name="Cheng J.F."/>
            <person name="Woyke T."/>
            <person name="Pelin A."/>
            <person name="Henrissat B."/>
            <person name="Reynolds N.K."/>
            <person name="Benny G.L."/>
            <person name="Smith M.E."/>
            <person name="James T.Y."/>
            <person name="Grigoriev I.V."/>
        </authorList>
    </citation>
    <scope>NUCLEOTIDE SEQUENCE [LARGE SCALE GENOMIC DNA]</scope>
    <source>
        <strain evidence="2">Baker2002</strain>
    </source>
</reference>
<evidence type="ECO:0000313" key="1">
    <source>
        <dbReference type="EMBL" id="RKP32744.1"/>
    </source>
</evidence>
<accession>A0A4P9ZHV1</accession>
<evidence type="ECO:0000313" key="2">
    <source>
        <dbReference type="Proteomes" id="UP000268321"/>
    </source>
</evidence>
<name>A0A4P9ZHV1_9ASCO</name>
<dbReference type="OrthoDB" id="4079240at2759"/>
<organism evidence="1 2">
    <name type="scientific">Metschnikowia bicuspidata</name>
    <dbReference type="NCBI Taxonomy" id="27322"/>
    <lineage>
        <taxon>Eukaryota</taxon>
        <taxon>Fungi</taxon>
        <taxon>Dikarya</taxon>
        <taxon>Ascomycota</taxon>
        <taxon>Saccharomycotina</taxon>
        <taxon>Pichiomycetes</taxon>
        <taxon>Metschnikowiaceae</taxon>
        <taxon>Metschnikowia</taxon>
    </lineage>
</organism>
<dbReference type="Proteomes" id="UP000268321">
    <property type="component" value="Unassembled WGS sequence"/>
</dbReference>
<protein>
    <submittedName>
        <fullName evidence="1">Uncharacterized protein</fullName>
    </submittedName>
</protein>
<proteinExistence type="predicted"/>